<dbReference type="RefSeq" id="WP_192011729.1">
    <property type="nucleotide sequence ID" value="NZ_JACYTQ010000008.1"/>
</dbReference>
<dbReference type="Gene3D" id="2.180.10.10">
    <property type="entry name" value="RHS repeat-associated core"/>
    <property type="match status" value="1"/>
</dbReference>
<accession>A0ABR9APZ6</accession>
<keyword evidence="2" id="KW-1185">Reference proteome</keyword>
<evidence type="ECO:0000313" key="1">
    <source>
        <dbReference type="EMBL" id="MBD8490861.1"/>
    </source>
</evidence>
<sequence>MRNNGLLFVVITVFLGCETMQENEPLTGAKEIELLELLDKPVIEPSGELFKVITYGGNSDKIHSTRSILYPSTGDVTIHIIQDQNEDTVGIGLNYFENAEIQISHYFNFSNHQPIWQSTREYFYDSNGLLRELFVETTDQPRKLLARYVYDSFDKLERVEYPYENGTELQLYTYNDANRIASEWTSNMGQEDTKVDLLVYEYSEHHLIAKKSGERGSEEGNFQDAFRYYYDQSGNLSAQEVFDPYFGFQQVNRSEYYYY</sequence>
<dbReference type="EMBL" id="JACYTQ010000008">
    <property type="protein sequence ID" value="MBD8490861.1"/>
    <property type="molecule type" value="Genomic_DNA"/>
</dbReference>
<comment type="caution">
    <text evidence="1">The sequence shown here is derived from an EMBL/GenBank/DDBJ whole genome shotgun (WGS) entry which is preliminary data.</text>
</comment>
<evidence type="ECO:0000313" key="2">
    <source>
        <dbReference type="Proteomes" id="UP000647133"/>
    </source>
</evidence>
<reference evidence="1 2" key="1">
    <citation type="submission" date="2020-09" db="EMBL/GenBank/DDBJ databases">
        <title>Echinicola sp. CAU 1574 isolated from sand of Sido Beach.</title>
        <authorList>
            <person name="Kim W."/>
        </authorList>
    </citation>
    <scope>NUCLEOTIDE SEQUENCE [LARGE SCALE GENOMIC DNA]</scope>
    <source>
        <strain evidence="1 2">CAU 1574</strain>
    </source>
</reference>
<organism evidence="1 2">
    <name type="scientific">Echinicola arenosa</name>
    <dbReference type="NCBI Taxonomy" id="2774144"/>
    <lineage>
        <taxon>Bacteria</taxon>
        <taxon>Pseudomonadati</taxon>
        <taxon>Bacteroidota</taxon>
        <taxon>Cytophagia</taxon>
        <taxon>Cytophagales</taxon>
        <taxon>Cyclobacteriaceae</taxon>
        <taxon>Echinicola</taxon>
    </lineage>
</organism>
<protein>
    <recommendedName>
        <fullName evidence="3">YD repeat-containing protein</fullName>
    </recommendedName>
</protein>
<evidence type="ECO:0008006" key="3">
    <source>
        <dbReference type="Google" id="ProtNLM"/>
    </source>
</evidence>
<gene>
    <name evidence="1" type="ORF">IFO69_19065</name>
</gene>
<name>A0ABR9APZ6_9BACT</name>
<dbReference type="PROSITE" id="PS51257">
    <property type="entry name" value="PROKAR_LIPOPROTEIN"/>
    <property type="match status" value="1"/>
</dbReference>
<proteinExistence type="predicted"/>
<dbReference type="Proteomes" id="UP000647133">
    <property type="component" value="Unassembled WGS sequence"/>
</dbReference>